<dbReference type="EMBL" id="JAEMWU010000001">
    <property type="protein sequence ID" value="MBN8205176.1"/>
    <property type="molecule type" value="Genomic_DNA"/>
</dbReference>
<accession>A0A939IU93</accession>
<organism evidence="2 3">
    <name type="scientific">Microbacterium esteraromaticum</name>
    <dbReference type="NCBI Taxonomy" id="57043"/>
    <lineage>
        <taxon>Bacteria</taxon>
        <taxon>Bacillati</taxon>
        <taxon>Actinomycetota</taxon>
        <taxon>Actinomycetes</taxon>
        <taxon>Micrococcales</taxon>
        <taxon>Microbacteriaceae</taxon>
        <taxon>Microbacterium</taxon>
    </lineage>
</organism>
<evidence type="ECO:0000313" key="3">
    <source>
        <dbReference type="Proteomes" id="UP000664385"/>
    </source>
</evidence>
<dbReference type="InterPro" id="IPR036388">
    <property type="entry name" value="WH-like_DNA-bd_sf"/>
</dbReference>
<evidence type="ECO:0000259" key="1">
    <source>
        <dbReference type="Pfam" id="PF20803"/>
    </source>
</evidence>
<protein>
    <submittedName>
        <fullName evidence="2">PaaX family transcriptional regulator</fullName>
    </submittedName>
</protein>
<dbReference type="GO" id="GO:0006351">
    <property type="term" value="P:DNA-templated transcription"/>
    <property type="evidence" value="ECO:0007669"/>
    <property type="project" value="TreeGrafter"/>
</dbReference>
<dbReference type="Gene3D" id="1.10.10.10">
    <property type="entry name" value="Winged helix-like DNA-binding domain superfamily/Winged helix DNA-binding domain"/>
    <property type="match status" value="1"/>
</dbReference>
<dbReference type="Proteomes" id="UP000664385">
    <property type="component" value="Unassembled WGS sequence"/>
</dbReference>
<proteinExistence type="predicted"/>
<dbReference type="Gene3D" id="3.30.70.2650">
    <property type="match status" value="1"/>
</dbReference>
<dbReference type="RefSeq" id="WP_206822814.1">
    <property type="nucleotide sequence ID" value="NZ_JAEMWU010000001.1"/>
</dbReference>
<dbReference type="AlphaFoldDB" id="A0A939IU93"/>
<reference evidence="2" key="1">
    <citation type="submission" date="2020-12" db="EMBL/GenBank/DDBJ databases">
        <title>PHA producing bacteria isolated from mangrove.</title>
        <authorList>
            <person name="Zheng W."/>
            <person name="Yu S."/>
            <person name="Huang Y."/>
        </authorList>
    </citation>
    <scope>NUCLEOTIDE SEQUENCE</scope>
    <source>
        <strain evidence="2">GN8-5</strain>
    </source>
</reference>
<comment type="caution">
    <text evidence="2">The sequence shown here is derived from an EMBL/GenBank/DDBJ whole genome shotgun (WGS) entry which is preliminary data.</text>
</comment>
<dbReference type="PANTHER" id="PTHR30319:SF1">
    <property type="entry name" value="TRANSCRIPTIONAL REPRESSOR PAAX"/>
    <property type="match status" value="1"/>
</dbReference>
<dbReference type="PANTHER" id="PTHR30319">
    <property type="entry name" value="PHENYLACETIC ACID REGULATOR-RELATED TRANSCRIPTIONAL REPRESSOR"/>
    <property type="match status" value="1"/>
</dbReference>
<name>A0A939IU93_9MICO</name>
<feature type="domain" description="Transcriptional repressor PaaX-like central Cas2-like" evidence="1">
    <location>
        <begin position="95"/>
        <end position="147"/>
    </location>
</feature>
<evidence type="ECO:0000313" key="2">
    <source>
        <dbReference type="EMBL" id="MBN8205176.1"/>
    </source>
</evidence>
<gene>
    <name evidence="2" type="ORF">JF543_04305</name>
</gene>
<dbReference type="InterPro" id="IPR048846">
    <property type="entry name" value="PaaX-like_central"/>
</dbReference>
<dbReference type="Pfam" id="PF20803">
    <property type="entry name" value="PaaX_M"/>
    <property type="match status" value="1"/>
</dbReference>
<sequence>MSTPALAISPRTVIEAFLPQQGAASMREILDTANAVGLDDHPVRLAVRRLIAAGEVTQTGRGRHGEIHLTESGRRRLAGDRLALGLAFAQDDGRMPWDGRWHLISVTVPETRRALRDGLRRSLRELGAAPLSTSLYVSAHDLADLATPDLPEHLVLAVATELNVHGVTDSREIAALLWPAAPVLAGYAAMDEVLRWAQQHPLGTEQDAVVVQLFLAEALEQAMRVDPLLPPELRQDAWMPADARHTWRRCWERAGAALPGDVLYRGWLVAD</sequence>